<dbReference type="Proteomes" id="UP001238540">
    <property type="component" value="Unassembled WGS sequence"/>
</dbReference>
<gene>
    <name evidence="1" type="ORF">QWZ16_21580</name>
</gene>
<sequence>MRIFGKERAVYAQCSNKAIARCISLQCGCFEPLSLSIYNVKGSLVCPSPYGAFGITTLAFALA</sequence>
<keyword evidence="2" id="KW-1185">Reference proteome</keyword>
<reference evidence="2" key="1">
    <citation type="journal article" date="2019" name="Int. J. Syst. Evol. Microbiol.">
        <title>The Global Catalogue of Microorganisms (GCM) 10K type strain sequencing project: providing services to taxonomists for standard genome sequencing and annotation.</title>
        <authorList>
            <consortium name="The Broad Institute Genomics Platform"/>
            <consortium name="The Broad Institute Genome Sequencing Center for Infectious Disease"/>
            <person name="Wu L."/>
            <person name="Ma J."/>
        </authorList>
    </citation>
    <scope>NUCLEOTIDE SEQUENCE [LARGE SCALE GENOMIC DNA]</scope>
    <source>
        <strain evidence="2">CECT 7398</strain>
    </source>
</reference>
<dbReference type="RefSeq" id="WP_290313353.1">
    <property type="nucleotide sequence ID" value="NZ_JAUFQC010000027.1"/>
</dbReference>
<protein>
    <recommendedName>
        <fullName evidence="3">DUF3265 domain-containing protein</fullName>
    </recommendedName>
</protein>
<accession>A0ABT8BZR1</accession>
<evidence type="ECO:0000313" key="2">
    <source>
        <dbReference type="Proteomes" id="UP001238540"/>
    </source>
</evidence>
<dbReference type="EMBL" id="JAUFQC010000027">
    <property type="protein sequence ID" value="MDN3612189.1"/>
    <property type="molecule type" value="Genomic_DNA"/>
</dbReference>
<proteinExistence type="predicted"/>
<organism evidence="1 2">
    <name type="scientific">Vibrio ostreicida</name>
    <dbReference type="NCBI Taxonomy" id="526588"/>
    <lineage>
        <taxon>Bacteria</taxon>
        <taxon>Pseudomonadati</taxon>
        <taxon>Pseudomonadota</taxon>
        <taxon>Gammaproteobacteria</taxon>
        <taxon>Vibrionales</taxon>
        <taxon>Vibrionaceae</taxon>
        <taxon>Vibrio</taxon>
    </lineage>
</organism>
<name>A0ABT8BZR1_9VIBR</name>
<evidence type="ECO:0000313" key="1">
    <source>
        <dbReference type="EMBL" id="MDN3612189.1"/>
    </source>
</evidence>
<evidence type="ECO:0008006" key="3">
    <source>
        <dbReference type="Google" id="ProtNLM"/>
    </source>
</evidence>
<comment type="caution">
    <text evidence="1">The sequence shown here is derived from an EMBL/GenBank/DDBJ whole genome shotgun (WGS) entry which is preliminary data.</text>
</comment>